<name>A0A1B2HVV4_9PSEU</name>
<feature type="chain" id="PRO_5038683427" description="DUF3558 domain-containing protein" evidence="2">
    <location>
        <begin position="23"/>
        <end position="181"/>
    </location>
</feature>
<feature type="compositionally biased region" description="Low complexity" evidence="1">
    <location>
        <begin position="32"/>
        <end position="51"/>
    </location>
</feature>
<accession>A0A1B2HVV4</accession>
<reference evidence="3 4" key="1">
    <citation type="submission" date="2016-07" db="EMBL/GenBank/DDBJ databases">
        <title>Complete genome sequence of the Lentzea guizhouensis DHS C013.</title>
        <authorList>
            <person name="Cao C."/>
        </authorList>
    </citation>
    <scope>NUCLEOTIDE SEQUENCE [LARGE SCALE GENOMIC DNA]</scope>
    <source>
        <strain evidence="3 4">DHS C013</strain>
    </source>
</reference>
<keyword evidence="4" id="KW-1185">Reference proteome</keyword>
<dbReference type="STRING" id="1586287.BBK82_43630"/>
<dbReference type="InterPro" id="IPR024520">
    <property type="entry name" value="DUF3558"/>
</dbReference>
<evidence type="ECO:0000256" key="2">
    <source>
        <dbReference type="SAM" id="SignalP"/>
    </source>
</evidence>
<feature type="region of interest" description="Disordered" evidence="1">
    <location>
        <begin position="26"/>
        <end position="60"/>
    </location>
</feature>
<evidence type="ECO:0000256" key="1">
    <source>
        <dbReference type="SAM" id="MobiDB-lite"/>
    </source>
</evidence>
<dbReference type="Pfam" id="PF12079">
    <property type="entry name" value="DUF3558"/>
    <property type="match status" value="1"/>
</dbReference>
<feature type="signal peptide" evidence="2">
    <location>
        <begin position="1"/>
        <end position="22"/>
    </location>
</feature>
<evidence type="ECO:0000313" key="4">
    <source>
        <dbReference type="Proteomes" id="UP000093053"/>
    </source>
</evidence>
<dbReference type="AlphaFoldDB" id="A0A1B2HVV4"/>
<dbReference type="KEGG" id="led:BBK82_43630"/>
<keyword evidence="2" id="KW-0732">Signal</keyword>
<evidence type="ECO:0000313" key="3">
    <source>
        <dbReference type="EMBL" id="ANZ41812.1"/>
    </source>
</evidence>
<protein>
    <recommendedName>
        <fullName evidence="5">DUF3558 domain-containing protein</fullName>
    </recommendedName>
</protein>
<evidence type="ECO:0008006" key="5">
    <source>
        <dbReference type="Google" id="ProtNLM"/>
    </source>
</evidence>
<dbReference type="Proteomes" id="UP000093053">
    <property type="component" value="Chromosome"/>
</dbReference>
<proteinExistence type="predicted"/>
<dbReference type="RefSeq" id="WP_065920147.1">
    <property type="nucleotide sequence ID" value="NZ_CP016793.1"/>
</dbReference>
<dbReference type="PROSITE" id="PS51257">
    <property type="entry name" value="PROKAR_LIPOPROTEIN"/>
    <property type="match status" value="1"/>
</dbReference>
<sequence length="181" mass="17789">MTSRTILTAVAAAGLLFIAACGETTGGDARPATDSSEATSSTSTAPTTSSGAGTGSLEDVDPCSLLATEDAADLGATKPPKREMVGSADSCAWKPGNANLSVGVRTNLGLAQAQPNGGQITDITVGDRPAKQISGTTTGGCVVVLGVTSSSRVDVTVIPAPNSDGCPMALKVAGLVESKLP</sequence>
<organism evidence="3 4">
    <name type="scientific">Lentzea guizhouensis</name>
    <dbReference type="NCBI Taxonomy" id="1586287"/>
    <lineage>
        <taxon>Bacteria</taxon>
        <taxon>Bacillati</taxon>
        <taxon>Actinomycetota</taxon>
        <taxon>Actinomycetes</taxon>
        <taxon>Pseudonocardiales</taxon>
        <taxon>Pseudonocardiaceae</taxon>
        <taxon>Lentzea</taxon>
    </lineage>
</organism>
<gene>
    <name evidence="3" type="ORF">BBK82_43630</name>
</gene>
<dbReference type="EMBL" id="CP016793">
    <property type="protein sequence ID" value="ANZ41812.1"/>
    <property type="molecule type" value="Genomic_DNA"/>
</dbReference>